<accession>A0A9W6D013</accession>
<dbReference type="PANTHER" id="PTHR32063">
    <property type="match status" value="1"/>
</dbReference>
<dbReference type="Gene3D" id="3.30.70.1430">
    <property type="entry name" value="Multidrug efflux transporter AcrB pore domain"/>
    <property type="match status" value="1"/>
</dbReference>
<dbReference type="GO" id="GO:0005886">
    <property type="term" value="C:plasma membrane"/>
    <property type="evidence" value="ECO:0007669"/>
    <property type="project" value="TreeGrafter"/>
</dbReference>
<gene>
    <name evidence="2" type="ORF">DAMNIGENAA_09350</name>
</gene>
<evidence type="ECO:0000313" key="2">
    <source>
        <dbReference type="EMBL" id="GLI33502.1"/>
    </source>
</evidence>
<dbReference type="Gene3D" id="3.30.70.1320">
    <property type="entry name" value="Multidrug efflux transporter AcrB pore domain like"/>
    <property type="match status" value="1"/>
</dbReference>
<organism evidence="2 3">
    <name type="scientific">Desulforhabdus amnigena</name>
    <dbReference type="NCBI Taxonomy" id="40218"/>
    <lineage>
        <taxon>Bacteria</taxon>
        <taxon>Pseudomonadati</taxon>
        <taxon>Thermodesulfobacteriota</taxon>
        <taxon>Syntrophobacteria</taxon>
        <taxon>Syntrophobacterales</taxon>
        <taxon>Syntrophobacteraceae</taxon>
        <taxon>Desulforhabdus</taxon>
    </lineage>
</organism>
<dbReference type="InterPro" id="IPR001036">
    <property type="entry name" value="Acrflvin-R"/>
</dbReference>
<dbReference type="EMBL" id="BSDR01000001">
    <property type="protein sequence ID" value="GLI33502.1"/>
    <property type="molecule type" value="Genomic_DNA"/>
</dbReference>
<dbReference type="Gene3D" id="1.20.1640.10">
    <property type="entry name" value="Multidrug efflux transporter AcrB transmembrane domain"/>
    <property type="match status" value="1"/>
</dbReference>
<dbReference type="SUPFAM" id="SSF82714">
    <property type="entry name" value="Multidrug efflux transporter AcrB TolC docking domain, DN and DC subdomains"/>
    <property type="match status" value="1"/>
</dbReference>
<reference evidence="2" key="1">
    <citation type="submission" date="2022-12" db="EMBL/GenBank/DDBJ databases">
        <title>Reference genome sequencing for broad-spectrum identification of bacterial and archaeal isolates by mass spectrometry.</title>
        <authorList>
            <person name="Sekiguchi Y."/>
            <person name="Tourlousse D.M."/>
        </authorList>
    </citation>
    <scope>NUCLEOTIDE SEQUENCE</scope>
    <source>
        <strain evidence="2">ASRB1</strain>
    </source>
</reference>
<keyword evidence="1" id="KW-0472">Membrane</keyword>
<dbReference type="Proteomes" id="UP001144372">
    <property type="component" value="Unassembled WGS sequence"/>
</dbReference>
<sequence length="375" mass="41026">MFSRFFIERPIFATVISLIIVIAGLVAMNALPIAQYPTITPVQIQVTTTYPGADSKTVGDSVAAPIEAQINGVDNMLYMTSTSSNTGQMTITVYFTLDTDPDMAQVQVQNRVNLATPQLPDAVVQYGVSVQKKSSSMLMIIAITDKDGRYSPEYVTNYTNVYILDAIKRVNGAGQAQIFGVPDQAMRIWMNPDLMASLGITTTDIQNAVAKQNALFGAGQIGQQPNDDQVQLTFPVVTQAPFVTPSQYEDIILRAGEDGSAIVRLRDIARAEVGRRLYIDDNRLNGTPATFIAIYQQPGANGLDVSKAVRKTLQDMKRTIPDGIDYLIALDTTDFVRLSIEEVIHTLFEAILSERSCTCSGRPRRASCPTKTRAI</sequence>
<evidence type="ECO:0000313" key="3">
    <source>
        <dbReference type="Proteomes" id="UP001144372"/>
    </source>
</evidence>
<comment type="caution">
    <text evidence="2">The sequence shown here is derived from an EMBL/GenBank/DDBJ whole genome shotgun (WGS) entry which is preliminary data.</text>
</comment>
<name>A0A9W6D013_9BACT</name>
<dbReference type="FunFam" id="3.30.70.1430:FF:000001">
    <property type="entry name" value="Efflux pump membrane transporter"/>
    <property type="match status" value="1"/>
</dbReference>
<keyword evidence="3" id="KW-1185">Reference proteome</keyword>
<protein>
    <recommendedName>
        <fullName evidence="4">Hydrophobe/amphiphile efflux-1 family RND transporter</fullName>
    </recommendedName>
</protein>
<dbReference type="PANTHER" id="PTHR32063:SF11">
    <property type="entry name" value="CATION OR DRUG EFFLUX SYSTEM PROTEIN"/>
    <property type="match status" value="1"/>
</dbReference>
<dbReference type="Pfam" id="PF00873">
    <property type="entry name" value="ACR_tran"/>
    <property type="match status" value="1"/>
</dbReference>
<keyword evidence="1" id="KW-1133">Transmembrane helix</keyword>
<dbReference type="AlphaFoldDB" id="A0A9W6D013"/>
<evidence type="ECO:0000256" key="1">
    <source>
        <dbReference type="SAM" id="Phobius"/>
    </source>
</evidence>
<dbReference type="Gene3D" id="3.30.2090.10">
    <property type="entry name" value="Multidrug efflux transporter AcrB TolC docking domain, DN and DC subdomains"/>
    <property type="match status" value="1"/>
</dbReference>
<evidence type="ECO:0008006" key="4">
    <source>
        <dbReference type="Google" id="ProtNLM"/>
    </source>
</evidence>
<proteinExistence type="predicted"/>
<dbReference type="GO" id="GO:0042910">
    <property type="term" value="F:xenobiotic transmembrane transporter activity"/>
    <property type="evidence" value="ECO:0007669"/>
    <property type="project" value="TreeGrafter"/>
</dbReference>
<dbReference type="InterPro" id="IPR027463">
    <property type="entry name" value="AcrB_DN_DC_subdom"/>
</dbReference>
<dbReference type="SUPFAM" id="SSF82693">
    <property type="entry name" value="Multidrug efflux transporter AcrB pore domain, PN1, PN2, PC1 and PC2 subdomains"/>
    <property type="match status" value="2"/>
</dbReference>
<keyword evidence="1" id="KW-0812">Transmembrane</keyword>
<dbReference type="PRINTS" id="PR00702">
    <property type="entry name" value="ACRIFLAVINRP"/>
</dbReference>
<feature type="transmembrane region" description="Helical" evidence="1">
    <location>
        <begin position="12"/>
        <end position="31"/>
    </location>
</feature>